<dbReference type="RefSeq" id="WP_323578431.1">
    <property type="nucleotide sequence ID" value="NZ_JAYGJQ010000003.1"/>
</dbReference>
<feature type="transmembrane region" description="Helical" evidence="7">
    <location>
        <begin position="171"/>
        <end position="190"/>
    </location>
</feature>
<keyword evidence="5 7" id="KW-1133">Transmembrane helix</keyword>
<gene>
    <name evidence="10" type="ORF">SHI21_18070</name>
</gene>
<dbReference type="Pfam" id="PF00005">
    <property type="entry name" value="ABC_tran"/>
    <property type="match status" value="1"/>
</dbReference>
<name>A0ABU5VYM1_9BACT</name>
<evidence type="ECO:0000256" key="5">
    <source>
        <dbReference type="ARBA" id="ARBA00022989"/>
    </source>
</evidence>
<dbReference type="SUPFAM" id="SSF52540">
    <property type="entry name" value="P-loop containing nucleoside triphosphate hydrolases"/>
    <property type="match status" value="1"/>
</dbReference>
<keyword evidence="4 10" id="KW-0067">ATP-binding</keyword>
<comment type="subcellular location">
    <subcellularLocation>
        <location evidence="1">Cell membrane</location>
        <topology evidence="1">Multi-pass membrane protein</topology>
    </subcellularLocation>
</comment>
<evidence type="ECO:0000313" key="11">
    <source>
        <dbReference type="Proteomes" id="UP001302274"/>
    </source>
</evidence>
<dbReference type="CDD" id="cd03228">
    <property type="entry name" value="ABCC_MRP_Like"/>
    <property type="match status" value="1"/>
</dbReference>
<evidence type="ECO:0000256" key="2">
    <source>
        <dbReference type="ARBA" id="ARBA00022692"/>
    </source>
</evidence>
<dbReference type="InterPro" id="IPR011527">
    <property type="entry name" value="ABC1_TM_dom"/>
</dbReference>
<dbReference type="InterPro" id="IPR017871">
    <property type="entry name" value="ABC_transporter-like_CS"/>
</dbReference>
<dbReference type="EMBL" id="JAYGJQ010000003">
    <property type="protein sequence ID" value="MEA9358146.1"/>
    <property type="molecule type" value="Genomic_DNA"/>
</dbReference>
<evidence type="ECO:0000256" key="4">
    <source>
        <dbReference type="ARBA" id="ARBA00022840"/>
    </source>
</evidence>
<dbReference type="PROSITE" id="PS50929">
    <property type="entry name" value="ABC_TM1F"/>
    <property type="match status" value="1"/>
</dbReference>
<dbReference type="Gene3D" id="3.40.50.300">
    <property type="entry name" value="P-loop containing nucleotide triphosphate hydrolases"/>
    <property type="match status" value="1"/>
</dbReference>
<dbReference type="PROSITE" id="PS00211">
    <property type="entry name" value="ABC_TRANSPORTER_1"/>
    <property type="match status" value="1"/>
</dbReference>
<dbReference type="InterPro" id="IPR003439">
    <property type="entry name" value="ABC_transporter-like_ATP-bd"/>
</dbReference>
<protein>
    <submittedName>
        <fullName evidence="10">ABC transporter ATP-binding protein</fullName>
    </submittedName>
</protein>
<reference evidence="10 11" key="1">
    <citation type="submission" date="2023-11" db="EMBL/GenBank/DDBJ databases">
        <title>A Novel Polar Bacteriovorax (B. antarcticus) Isolated from the Biocrust in Antarctica.</title>
        <authorList>
            <person name="Mun W."/>
            <person name="Choi S.Y."/>
            <person name="Mitchell R.J."/>
        </authorList>
    </citation>
    <scope>NUCLEOTIDE SEQUENCE [LARGE SCALE GENOMIC DNA]</scope>
    <source>
        <strain evidence="10 11">PP10</strain>
    </source>
</reference>
<feature type="domain" description="ABC transporter" evidence="8">
    <location>
        <begin position="354"/>
        <end position="564"/>
    </location>
</feature>
<dbReference type="InterPro" id="IPR036640">
    <property type="entry name" value="ABC1_TM_sf"/>
</dbReference>
<sequence length="564" mass="64996">MRNTKFHDHALFIWKSFLKDRWLTYSWGAFAVLLTNLMQILAPKNIGWIVDFFAKKPVPEILTGKTDKETFLYLFIVLAASRILINIFRFMWRITLGRQTHYAAADLRRDVWEHVRFFKKEDLDRKFTKGVLMSASASDTLSARFIFGFTLVAVFDVAFLGLFTFITMANIHIPMALMSFVVLLFVPIFVRKLSKREVEQYRKIQDTLSHFNDLSSQAVSTIKLQRLTQTGPFWERRLMNVADTHRGQRLTGIGISLLYIPVMGVAAIISYVVLFVMGIYFTFNGKMSVGEFISMQGLMFLLHDPLMSLGFIISEWKKGFTALERLSEIYEHEKEQFLLRKGDPIVEKSEEAVLDVKNLSFTFKESLPLFQNLSFKLKKGERLGITGPIGSGKTTLVSILTGLERHNGGEVNFFGRPFSDYTHHDLRNYIGHVHQKAFLFADSIKVNVTMDREMNDEEVWKYLDLAGLKEDVEGFPNKLETQLGEWGINLSGGQKQRLTLARALARKPQLLFLDDCLSAVDTITEERILKNLDQHLKDVTLVWVAHRKSTLKYCNHTFELRTQN</sequence>
<feature type="domain" description="ABC transmembrane type-1" evidence="9">
    <location>
        <begin position="27"/>
        <end position="318"/>
    </location>
</feature>
<feature type="transmembrane region" description="Helical" evidence="7">
    <location>
        <begin position="71"/>
        <end position="92"/>
    </location>
</feature>
<keyword evidence="11" id="KW-1185">Reference proteome</keyword>
<dbReference type="InterPro" id="IPR039421">
    <property type="entry name" value="Type_1_exporter"/>
</dbReference>
<dbReference type="PROSITE" id="PS50893">
    <property type="entry name" value="ABC_TRANSPORTER_2"/>
    <property type="match status" value="1"/>
</dbReference>
<evidence type="ECO:0000256" key="7">
    <source>
        <dbReference type="SAM" id="Phobius"/>
    </source>
</evidence>
<keyword evidence="3" id="KW-0547">Nucleotide-binding</keyword>
<feature type="transmembrane region" description="Helical" evidence="7">
    <location>
        <begin position="256"/>
        <end position="281"/>
    </location>
</feature>
<accession>A0ABU5VYM1</accession>
<dbReference type="PANTHER" id="PTHR43394">
    <property type="entry name" value="ATP-DEPENDENT PERMEASE MDL1, MITOCHONDRIAL"/>
    <property type="match status" value="1"/>
</dbReference>
<evidence type="ECO:0000313" key="10">
    <source>
        <dbReference type="EMBL" id="MEA9358146.1"/>
    </source>
</evidence>
<evidence type="ECO:0000256" key="3">
    <source>
        <dbReference type="ARBA" id="ARBA00022741"/>
    </source>
</evidence>
<dbReference type="PANTHER" id="PTHR43394:SF1">
    <property type="entry name" value="ATP-BINDING CASSETTE SUB-FAMILY B MEMBER 10, MITOCHONDRIAL"/>
    <property type="match status" value="1"/>
</dbReference>
<dbReference type="Gene3D" id="1.20.1560.10">
    <property type="entry name" value="ABC transporter type 1, transmembrane domain"/>
    <property type="match status" value="1"/>
</dbReference>
<evidence type="ECO:0000256" key="6">
    <source>
        <dbReference type="ARBA" id="ARBA00023136"/>
    </source>
</evidence>
<dbReference type="InterPro" id="IPR027417">
    <property type="entry name" value="P-loop_NTPase"/>
</dbReference>
<evidence type="ECO:0000256" key="1">
    <source>
        <dbReference type="ARBA" id="ARBA00004651"/>
    </source>
</evidence>
<feature type="transmembrane region" description="Helical" evidence="7">
    <location>
        <begin position="145"/>
        <end position="165"/>
    </location>
</feature>
<dbReference type="SMART" id="SM00382">
    <property type="entry name" value="AAA"/>
    <property type="match status" value="1"/>
</dbReference>
<dbReference type="Pfam" id="PF00664">
    <property type="entry name" value="ABC_membrane"/>
    <property type="match status" value="1"/>
</dbReference>
<dbReference type="InterPro" id="IPR003593">
    <property type="entry name" value="AAA+_ATPase"/>
</dbReference>
<keyword evidence="2 7" id="KW-0812">Transmembrane</keyword>
<dbReference type="SUPFAM" id="SSF90123">
    <property type="entry name" value="ABC transporter transmembrane region"/>
    <property type="match status" value="1"/>
</dbReference>
<evidence type="ECO:0000259" key="8">
    <source>
        <dbReference type="PROSITE" id="PS50893"/>
    </source>
</evidence>
<dbReference type="GO" id="GO:0005524">
    <property type="term" value="F:ATP binding"/>
    <property type="evidence" value="ECO:0007669"/>
    <property type="project" value="UniProtKB-KW"/>
</dbReference>
<organism evidence="10 11">
    <name type="scientific">Bacteriovorax antarcticus</name>
    <dbReference type="NCBI Taxonomy" id="3088717"/>
    <lineage>
        <taxon>Bacteria</taxon>
        <taxon>Pseudomonadati</taxon>
        <taxon>Bdellovibrionota</taxon>
        <taxon>Bacteriovoracia</taxon>
        <taxon>Bacteriovoracales</taxon>
        <taxon>Bacteriovoracaceae</taxon>
        <taxon>Bacteriovorax</taxon>
    </lineage>
</organism>
<feature type="transmembrane region" description="Helical" evidence="7">
    <location>
        <begin position="22"/>
        <end position="42"/>
    </location>
</feature>
<proteinExistence type="predicted"/>
<evidence type="ECO:0000259" key="9">
    <source>
        <dbReference type="PROSITE" id="PS50929"/>
    </source>
</evidence>
<dbReference type="Proteomes" id="UP001302274">
    <property type="component" value="Unassembled WGS sequence"/>
</dbReference>
<comment type="caution">
    <text evidence="10">The sequence shown here is derived from an EMBL/GenBank/DDBJ whole genome shotgun (WGS) entry which is preliminary data.</text>
</comment>
<keyword evidence="6 7" id="KW-0472">Membrane</keyword>